<accession>A0AAN9RDW0</accession>
<dbReference type="Proteomes" id="UP001374584">
    <property type="component" value="Unassembled WGS sequence"/>
</dbReference>
<evidence type="ECO:0000313" key="1">
    <source>
        <dbReference type="EMBL" id="KAK7368901.1"/>
    </source>
</evidence>
<keyword evidence="2" id="KW-1185">Reference proteome</keyword>
<proteinExistence type="predicted"/>
<organism evidence="1 2">
    <name type="scientific">Phaseolus coccineus</name>
    <name type="common">Scarlet runner bean</name>
    <name type="synonym">Phaseolus multiflorus</name>
    <dbReference type="NCBI Taxonomy" id="3886"/>
    <lineage>
        <taxon>Eukaryota</taxon>
        <taxon>Viridiplantae</taxon>
        <taxon>Streptophyta</taxon>
        <taxon>Embryophyta</taxon>
        <taxon>Tracheophyta</taxon>
        <taxon>Spermatophyta</taxon>
        <taxon>Magnoliopsida</taxon>
        <taxon>eudicotyledons</taxon>
        <taxon>Gunneridae</taxon>
        <taxon>Pentapetalae</taxon>
        <taxon>rosids</taxon>
        <taxon>fabids</taxon>
        <taxon>Fabales</taxon>
        <taxon>Fabaceae</taxon>
        <taxon>Papilionoideae</taxon>
        <taxon>50 kb inversion clade</taxon>
        <taxon>NPAAA clade</taxon>
        <taxon>indigoferoid/millettioid clade</taxon>
        <taxon>Phaseoleae</taxon>
        <taxon>Phaseolus</taxon>
    </lineage>
</organism>
<reference evidence="1 2" key="1">
    <citation type="submission" date="2024-01" db="EMBL/GenBank/DDBJ databases">
        <title>The genomes of 5 underutilized Papilionoideae crops provide insights into root nodulation and disease resistanc.</title>
        <authorList>
            <person name="Jiang F."/>
        </authorList>
    </citation>
    <scope>NUCLEOTIDE SEQUENCE [LARGE SCALE GENOMIC DNA]</scope>
    <source>
        <strain evidence="1">JINMINGXINNONG_FW02</strain>
        <tissue evidence="1">Leaves</tissue>
    </source>
</reference>
<dbReference type="AlphaFoldDB" id="A0AAN9RDW0"/>
<gene>
    <name evidence="1" type="ORF">VNO80_10934</name>
</gene>
<dbReference type="EMBL" id="JAYMYR010000004">
    <property type="protein sequence ID" value="KAK7368901.1"/>
    <property type="molecule type" value="Genomic_DNA"/>
</dbReference>
<evidence type="ECO:0000313" key="2">
    <source>
        <dbReference type="Proteomes" id="UP001374584"/>
    </source>
</evidence>
<name>A0AAN9RDW0_PHACN</name>
<sequence length="188" mass="21918">MHMLYCHNLIIYQDTLVHCTANTPSNLFTKIFGDLFQFRVTEFPEHADSARTYPCFSAPEGERLDWRRSFTRSHSEEGDHAISPLPSGPNTFPFALTRYSPTKNRPVELNMLNNMPKTFLKKKVDPRKLLWTSVAGALELRRWSDRAVPLLLGGLEHRFPLSPIAPILTRRVMSPRWLISRKRRWRLC</sequence>
<protein>
    <submittedName>
        <fullName evidence="1">Uncharacterized protein</fullName>
    </submittedName>
</protein>
<comment type="caution">
    <text evidence="1">The sequence shown here is derived from an EMBL/GenBank/DDBJ whole genome shotgun (WGS) entry which is preliminary data.</text>
</comment>